<name>A0AAV7SJE5_PLEWA</name>
<dbReference type="AlphaFoldDB" id="A0AAV7SJE5"/>
<reference evidence="2" key="1">
    <citation type="journal article" date="2022" name="bioRxiv">
        <title>Sequencing and chromosome-scale assembly of the giantPleurodeles waltlgenome.</title>
        <authorList>
            <person name="Brown T."/>
            <person name="Elewa A."/>
            <person name="Iarovenko S."/>
            <person name="Subramanian E."/>
            <person name="Araus A.J."/>
            <person name="Petzold A."/>
            <person name="Susuki M."/>
            <person name="Suzuki K.-i.T."/>
            <person name="Hayashi T."/>
            <person name="Toyoda A."/>
            <person name="Oliveira C."/>
            <person name="Osipova E."/>
            <person name="Leigh N.D."/>
            <person name="Simon A."/>
            <person name="Yun M.H."/>
        </authorList>
    </citation>
    <scope>NUCLEOTIDE SEQUENCE</scope>
    <source>
        <strain evidence="2">20211129_DDA</strain>
        <tissue evidence="2">Liver</tissue>
    </source>
</reference>
<dbReference type="Proteomes" id="UP001066276">
    <property type="component" value="Chromosome 4_2"/>
</dbReference>
<feature type="region of interest" description="Disordered" evidence="1">
    <location>
        <begin position="29"/>
        <end position="67"/>
    </location>
</feature>
<keyword evidence="3" id="KW-1185">Reference proteome</keyword>
<gene>
    <name evidence="2" type="ORF">NDU88_004662</name>
</gene>
<accession>A0AAV7SJE5</accession>
<evidence type="ECO:0000313" key="2">
    <source>
        <dbReference type="EMBL" id="KAJ1164217.1"/>
    </source>
</evidence>
<proteinExistence type="predicted"/>
<protein>
    <submittedName>
        <fullName evidence="2">Uncharacterized protein</fullName>
    </submittedName>
</protein>
<sequence length="112" mass="12406">MWITKNGISKDFYDPEDLRAFLDDLSLTDSSTLTPHRDVMATDQNTPSQDLAPGGSGSDHQSVFPCPRGRDLERLLHSHDDRGQVLHAVALHTQVADRDKSRSPLKPIAETS</sequence>
<dbReference type="EMBL" id="JANPWB010000008">
    <property type="protein sequence ID" value="KAJ1164217.1"/>
    <property type="molecule type" value="Genomic_DNA"/>
</dbReference>
<evidence type="ECO:0000256" key="1">
    <source>
        <dbReference type="SAM" id="MobiDB-lite"/>
    </source>
</evidence>
<comment type="caution">
    <text evidence="2">The sequence shown here is derived from an EMBL/GenBank/DDBJ whole genome shotgun (WGS) entry which is preliminary data.</text>
</comment>
<organism evidence="2 3">
    <name type="scientific">Pleurodeles waltl</name>
    <name type="common">Iberian ribbed newt</name>
    <dbReference type="NCBI Taxonomy" id="8319"/>
    <lineage>
        <taxon>Eukaryota</taxon>
        <taxon>Metazoa</taxon>
        <taxon>Chordata</taxon>
        <taxon>Craniata</taxon>
        <taxon>Vertebrata</taxon>
        <taxon>Euteleostomi</taxon>
        <taxon>Amphibia</taxon>
        <taxon>Batrachia</taxon>
        <taxon>Caudata</taxon>
        <taxon>Salamandroidea</taxon>
        <taxon>Salamandridae</taxon>
        <taxon>Pleurodelinae</taxon>
        <taxon>Pleurodeles</taxon>
    </lineage>
</organism>
<evidence type="ECO:0000313" key="3">
    <source>
        <dbReference type="Proteomes" id="UP001066276"/>
    </source>
</evidence>